<reference evidence="1 2" key="1">
    <citation type="submission" date="2017-05" db="EMBL/GenBank/DDBJ databases">
        <authorList>
            <person name="Varghese N."/>
            <person name="Submissions S."/>
        </authorList>
    </citation>
    <scope>NUCLEOTIDE SEQUENCE [LARGE SCALE GENOMIC DNA]</scope>
    <source>
        <strain evidence="1 2">DSM 29734</strain>
    </source>
</reference>
<keyword evidence="2" id="KW-1185">Reference proteome</keyword>
<dbReference type="RefSeq" id="WP_283425147.1">
    <property type="nucleotide sequence ID" value="NZ_FXTY01000002.1"/>
</dbReference>
<accession>A0ABY1NLU5</accession>
<gene>
    <name evidence="1" type="ORF">SAMN06265373_102407</name>
</gene>
<dbReference type="SUPFAM" id="SSF56925">
    <property type="entry name" value="OMPA-like"/>
    <property type="match status" value="1"/>
</dbReference>
<proteinExistence type="predicted"/>
<dbReference type="EMBL" id="FXTY01000002">
    <property type="protein sequence ID" value="SMP12908.1"/>
    <property type="molecule type" value="Genomic_DNA"/>
</dbReference>
<dbReference type="PROSITE" id="PS51257">
    <property type="entry name" value="PROKAR_LIPOPROTEIN"/>
    <property type="match status" value="1"/>
</dbReference>
<dbReference type="InterPro" id="IPR011250">
    <property type="entry name" value="OMP/PagP_B-barrel"/>
</dbReference>
<evidence type="ECO:0008006" key="3">
    <source>
        <dbReference type="Google" id="ProtNLM"/>
    </source>
</evidence>
<organism evidence="1 2">
    <name type="scientific">Shimia sagamensis</name>
    <dbReference type="NCBI Taxonomy" id="1566352"/>
    <lineage>
        <taxon>Bacteria</taxon>
        <taxon>Pseudomonadati</taxon>
        <taxon>Pseudomonadota</taxon>
        <taxon>Alphaproteobacteria</taxon>
        <taxon>Rhodobacterales</taxon>
        <taxon>Roseobacteraceae</taxon>
    </lineage>
</organism>
<evidence type="ECO:0000313" key="1">
    <source>
        <dbReference type="EMBL" id="SMP12908.1"/>
    </source>
</evidence>
<protein>
    <recommendedName>
        <fullName evidence="3">Transferrin-binding protein B C-lobe/N-lobe beta barrel domain-containing protein</fullName>
    </recommendedName>
</protein>
<dbReference type="Proteomes" id="UP001157961">
    <property type="component" value="Unassembled WGS sequence"/>
</dbReference>
<dbReference type="Gene3D" id="2.40.160.90">
    <property type="match status" value="1"/>
</dbReference>
<sequence length="285" mass="29395">MKQIFGTLALSALAACSGNVSLNGTGTGGDSGNSGDTTVAVNEVFLESDSDQLTLNAVDYNEKTSELKLTNLPFDAADDTYTLISGAALSNGFAAYESNPATSDAEMHYFAVFRRSDSGNSQVVAAGTNGFRDTGFAGAATQRFSADVTLPNDGNYVYSGEYAGVRITTSEDSNTVAQFVTGDTRIVLDFDDAGTGTAVGAIYNRDTYDSAGVSDGGTLPNLSLVLTSIDHENASLKQGSVNISGGADNAGTWDALFAGPNGEELAGIVLLTEDNSRETGGFIID</sequence>
<name>A0ABY1NLU5_9RHOB</name>
<comment type="caution">
    <text evidence="1">The sequence shown here is derived from an EMBL/GenBank/DDBJ whole genome shotgun (WGS) entry which is preliminary data.</text>
</comment>
<evidence type="ECO:0000313" key="2">
    <source>
        <dbReference type="Proteomes" id="UP001157961"/>
    </source>
</evidence>